<evidence type="ECO:0000313" key="13">
    <source>
        <dbReference type="Proteomes" id="UP000422569"/>
    </source>
</evidence>
<dbReference type="EMBL" id="CP044331">
    <property type="protein sequence ID" value="QGM96883.1"/>
    <property type="molecule type" value="Genomic_DNA"/>
</dbReference>
<feature type="domain" description="Cation efflux protein transmembrane" evidence="10">
    <location>
        <begin position="24"/>
        <end position="209"/>
    </location>
</feature>
<dbReference type="NCBIfam" id="TIGR01297">
    <property type="entry name" value="CDF"/>
    <property type="match status" value="1"/>
</dbReference>
<evidence type="ECO:0000259" key="10">
    <source>
        <dbReference type="Pfam" id="PF01545"/>
    </source>
</evidence>
<dbReference type="InterPro" id="IPR002524">
    <property type="entry name" value="Cation_efflux"/>
</dbReference>
<dbReference type="GO" id="GO:0005385">
    <property type="term" value="F:zinc ion transmembrane transporter activity"/>
    <property type="evidence" value="ECO:0007669"/>
    <property type="project" value="TreeGrafter"/>
</dbReference>
<accession>A0A6B8M6C4</accession>
<evidence type="ECO:0000256" key="3">
    <source>
        <dbReference type="ARBA" id="ARBA00022448"/>
    </source>
</evidence>
<evidence type="ECO:0000256" key="9">
    <source>
        <dbReference type="SAM" id="Phobius"/>
    </source>
</evidence>
<keyword evidence="13" id="KW-1185">Reference proteome</keyword>
<dbReference type="PANTHER" id="PTHR11562">
    <property type="entry name" value="CATION EFFLUX PROTEIN/ ZINC TRANSPORTER"/>
    <property type="match status" value="1"/>
</dbReference>
<evidence type="ECO:0000256" key="7">
    <source>
        <dbReference type="ARBA" id="ARBA00023065"/>
    </source>
</evidence>
<dbReference type="GO" id="GO:0005886">
    <property type="term" value="C:plasma membrane"/>
    <property type="evidence" value="ECO:0007669"/>
    <property type="project" value="TreeGrafter"/>
</dbReference>
<dbReference type="InterPro" id="IPR027470">
    <property type="entry name" value="Cation_efflux_CTD"/>
</dbReference>
<comment type="similarity">
    <text evidence="2">Belongs to the cation diffusion facilitator (CDF) transporter (TC 2.A.4) family. SLC30A subfamily.</text>
</comment>
<dbReference type="InterPro" id="IPR027469">
    <property type="entry name" value="Cation_efflux_TMD_sf"/>
</dbReference>
<dbReference type="AlphaFoldDB" id="A0A6B8M6C4"/>
<evidence type="ECO:0000259" key="11">
    <source>
        <dbReference type="Pfam" id="PF16916"/>
    </source>
</evidence>
<reference evidence="12 13" key="1">
    <citation type="submission" date="2019-09" db="EMBL/GenBank/DDBJ databases">
        <title>Isolation and complete genome sequencing of Methylocystis species.</title>
        <authorList>
            <person name="Rumah B.L."/>
            <person name="Stead C.E."/>
            <person name="Stevens B.C."/>
            <person name="Minton N.P."/>
            <person name="Grosse-Honebrink A."/>
            <person name="Zhang Y."/>
        </authorList>
    </citation>
    <scope>NUCLEOTIDE SEQUENCE [LARGE SCALE GENOMIC DNA]</scope>
    <source>
        <strain evidence="12 13">BRCS2</strain>
    </source>
</reference>
<dbReference type="Gene3D" id="1.20.1510.10">
    <property type="entry name" value="Cation efflux protein transmembrane domain"/>
    <property type="match status" value="1"/>
</dbReference>
<dbReference type="Pfam" id="PF16916">
    <property type="entry name" value="ZT_dimer"/>
    <property type="match status" value="1"/>
</dbReference>
<dbReference type="SUPFAM" id="SSF160240">
    <property type="entry name" value="Cation efflux protein cytoplasmic domain-like"/>
    <property type="match status" value="1"/>
</dbReference>
<dbReference type="KEGG" id="mpar:F7D14_04935"/>
<dbReference type="Pfam" id="PF01545">
    <property type="entry name" value="Cation_efflux"/>
    <property type="match status" value="1"/>
</dbReference>
<dbReference type="Proteomes" id="UP000422569">
    <property type="component" value="Chromosome"/>
</dbReference>
<evidence type="ECO:0000256" key="8">
    <source>
        <dbReference type="ARBA" id="ARBA00023136"/>
    </source>
</evidence>
<evidence type="ECO:0000256" key="1">
    <source>
        <dbReference type="ARBA" id="ARBA00004141"/>
    </source>
</evidence>
<keyword evidence="4 9" id="KW-0812">Transmembrane</keyword>
<dbReference type="InterPro" id="IPR036837">
    <property type="entry name" value="Cation_efflux_CTD_sf"/>
</dbReference>
<feature type="domain" description="Cation efflux protein cytoplasmic" evidence="11">
    <location>
        <begin position="222"/>
        <end position="290"/>
    </location>
</feature>
<gene>
    <name evidence="12" type="ORF">F7D14_04935</name>
</gene>
<keyword evidence="7" id="KW-0406">Ion transport</keyword>
<evidence type="ECO:0000256" key="4">
    <source>
        <dbReference type="ARBA" id="ARBA00022692"/>
    </source>
</evidence>
<evidence type="ECO:0000256" key="5">
    <source>
        <dbReference type="ARBA" id="ARBA00022906"/>
    </source>
</evidence>
<protein>
    <submittedName>
        <fullName evidence="12">Cation transporter</fullName>
    </submittedName>
</protein>
<dbReference type="SUPFAM" id="SSF161111">
    <property type="entry name" value="Cation efflux protein transmembrane domain-like"/>
    <property type="match status" value="1"/>
</dbReference>
<evidence type="ECO:0000256" key="2">
    <source>
        <dbReference type="ARBA" id="ARBA00008873"/>
    </source>
</evidence>
<feature type="transmembrane region" description="Helical" evidence="9">
    <location>
        <begin position="183"/>
        <end position="202"/>
    </location>
</feature>
<keyword evidence="8 9" id="KW-0472">Membrane</keyword>
<evidence type="ECO:0000256" key="6">
    <source>
        <dbReference type="ARBA" id="ARBA00022989"/>
    </source>
</evidence>
<name>A0A6B8M6C4_9HYPH</name>
<proteinExistence type="inferred from homology"/>
<dbReference type="RefSeq" id="WP_016919957.1">
    <property type="nucleotide sequence ID" value="NZ_CP044331.1"/>
</dbReference>
<dbReference type="InterPro" id="IPR058533">
    <property type="entry name" value="Cation_efflux_TM"/>
</dbReference>
<evidence type="ECO:0000313" key="12">
    <source>
        <dbReference type="EMBL" id="QGM96883.1"/>
    </source>
</evidence>
<dbReference type="PANTHER" id="PTHR11562:SF17">
    <property type="entry name" value="RE54080P-RELATED"/>
    <property type="match status" value="1"/>
</dbReference>
<sequence>MSHDHPHDHGHSHAPTSFGAAFAIGTALNLGLVIAELAFGYQSNSLALVSDGVHNLSDVFGLLLAWGGSWLATRRPSASHTYGYRRASILAALGNAALLLVATGGLILEAVERLFSAPAVASGTVLWVASVAIVINTATALLFLRGRAHDLNIRGAFLHMAGDAAVSLGVVVAALLIGHTGWLWLDPAVSIAVAILIVWNGWGLMREALNLALDAVPAGVDPTAVEEYLASLPGVTDVHDLHIWAMSTTETALTAHLVRPSAEPDDKFLMAIAHDLEARFDVQHATIQIERGDGECRLAPAHTV</sequence>
<keyword evidence="6 9" id="KW-1133">Transmembrane helix</keyword>
<feature type="transmembrane region" description="Helical" evidence="9">
    <location>
        <begin position="120"/>
        <end position="144"/>
    </location>
</feature>
<feature type="transmembrane region" description="Helical" evidence="9">
    <location>
        <begin position="20"/>
        <end position="41"/>
    </location>
</feature>
<feature type="transmembrane region" description="Helical" evidence="9">
    <location>
        <begin position="156"/>
        <end position="177"/>
    </location>
</feature>
<dbReference type="InterPro" id="IPR050681">
    <property type="entry name" value="CDF/SLC30A"/>
</dbReference>
<keyword evidence="3" id="KW-0813">Transport</keyword>
<comment type="subcellular location">
    <subcellularLocation>
        <location evidence="1">Membrane</location>
        <topology evidence="1">Multi-pass membrane protein</topology>
    </subcellularLocation>
</comment>
<feature type="transmembrane region" description="Helical" evidence="9">
    <location>
        <begin position="84"/>
        <end position="108"/>
    </location>
</feature>
<keyword evidence="5" id="KW-0862">Zinc</keyword>
<organism evidence="12 13">
    <name type="scientific">Methylocystis parvus</name>
    <dbReference type="NCBI Taxonomy" id="134"/>
    <lineage>
        <taxon>Bacteria</taxon>
        <taxon>Pseudomonadati</taxon>
        <taxon>Pseudomonadota</taxon>
        <taxon>Alphaproteobacteria</taxon>
        <taxon>Hyphomicrobiales</taxon>
        <taxon>Methylocystaceae</taxon>
        <taxon>Methylocystis</taxon>
    </lineage>
</organism>
<keyword evidence="5" id="KW-0864">Zinc transport</keyword>